<dbReference type="PROSITE" id="PS00211">
    <property type="entry name" value="ABC_TRANSPORTER_1"/>
    <property type="match status" value="1"/>
</dbReference>
<name>A0ABN2PCE8_9MICO</name>
<dbReference type="InterPro" id="IPR003593">
    <property type="entry name" value="AAA+_ATPase"/>
</dbReference>
<keyword evidence="2" id="KW-0813">Transport</keyword>
<accession>A0ABN2PCE8</accession>
<dbReference type="SUPFAM" id="SSF52540">
    <property type="entry name" value="P-loop containing nucleoside triphosphate hydrolases"/>
    <property type="match status" value="1"/>
</dbReference>
<dbReference type="InterPro" id="IPR052156">
    <property type="entry name" value="BCAA_Transport_ATP-bd_LivF"/>
</dbReference>
<dbReference type="SMART" id="SM00382">
    <property type="entry name" value="AAA"/>
    <property type="match status" value="1"/>
</dbReference>
<evidence type="ECO:0000256" key="2">
    <source>
        <dbReference type="ARBA" id="ARBA00022448"/>
    </source>
</evidence>
<keyword evidence="4 7" id="KW-0067">ATP-binding</keyword>
<sequence length="241" mass="26080">MSAALETYDLCARYRRAQVLHGIDFTVQDGEIMAMFGANGAGKSTFLRAVVRAVSATGQVRSYGTDLSRLSTEAIARTGVAHVIEGRGTFGELSVEDNLLAAQAPRGRKADRRLFAQWYERFPILKERRQQRAGLLSGGEQQMLALARAMVAEPKLVLMDEPSLGISPKVTKQIYDTVAELNKESGVSFLIVEQSVDAVARIAHSAAVLETGRIVASGPIADIVSDPKLRESYIGSGEDRA</sequence>
<dbReference type="InterPro" id="IPR017871">
    <property type="entry name" value="ABC_transporter-like_CS"/>
</dbReference>
<evidence type="ECO:0000256" key="4">
    <source>
        <dbReference type="ARBA" id="ARBA00022840"/>
    </source>
</evidence>
<protein>
    <submittedName>
        <fullName evidence="7">ABC transporter ATP-binding protein</fullName>
    </submittedName>
</protein>
<keyword evidence="3" id="KW-0547">Nucleotide-binding</keyword>
<keyword evidence="5" id="KW-0029">Amino-acid transport</keyword>
<evidence type="ECO:0000313" key="7">
    <source>
        <dbReference type="EMBL" id="GAA1917462.1"/>
    </source>
</evidence>
<dbReference type="InterPro" id="IPR027417">
    <property type="entry name" value="P-loop_NTPase"/>
</dbReference>
<evidence type="ECO:0000313" key="8">
    <source>
        <dbReference type="Proteomes" id="UP001501343"/>
    </source>
</evidence>
<dbReference type="Proteomes" id="UP001501343">
    <property type="component" value="Unassembled WGS sequence"/>
</dbReference>
<evidence type="ECO:0000259" key="6">
    <source>
        <dbReference type="PROSITE" id="PS50893"/>
    </source>
</evidence>
<organism evidence="7 8">
    <name type="scientific">Microbacterium aoyamense</name>
    <dbReference type="NCBI Taxonomy" id="344166"/>
    <lineage>
        <taxon>Bacteria</taxon>
        <taxon>Bacillati</taxon>
        <taxon>Actinomycetota</taxon>
        <taxon>Actinomycetes</taxon>
        <taxon>Micrococcales</taxon>
        <taxon>Microbacteriaceae</taxon>
        <taxon>Microbacterium</taxon>
    </lineage>
</organism>
<evidence type="ECO:0000256" key="5">
    <source>
        <dbReference type="ARBA" id="ARBA00022970"/>
    </source>
</evidence>
<feature type="domain" description="ABC transporter" evidence="6">
    <location>
        <begin position="5"/>
        <end position="236"/>
    </location>
</feature>
<dbReference type="InterPro" id="IPR003439">
    <property type="entry name" value="ABC_transporter-like_ATP-bd"/>
</dbReference>
<keyword evidence="8" id="KW-1185">Reference proteome</keyword>
<gene>
    <name evidence="7" type="ORF">GCM10009775_07350</name>
</gene>
<evidence type="ECO:0000256" key="3">
    <source>
        <dbReference type="ARBA" id="ARBA00022741"/>
    </source>
</evidence>
<dbReference type="PROSITE" id="PS50893">
    <property type="entry name" value="ABC_TRANSPORTER_2"/>
    <property type="match status" value="1"/>
</dbReference>
<dbReference type="Gene3D" id="3.40.50.300">
    <property type="entry name" value="P-loop containing nucleotide triphosphate hydrolases"/>
    <property type="match status" value="1"/>
</dbReference>
<dbReference type="GO" id="GO:0005524">
    <property type="term" value="F:ATP binding"/>
    <property type="evidence" value="ECO:0007669"/>
    <property type="project" value="UniProtKB-KW"/>
</dbReference>
<dbReference type="Pfam" id="PF00005">
    <property type="entry name" value="ABC_tran"/>
    <property type="match status" value="1"/>
</dbReference>
<comment type="caution">
    <text evidence="7">The sequence shown here is derived from an EMBL/GenBank/DDBJ whole genome shotgun (WGS) entry which is preliminary data.</text>
</comment>
<dbReference type="EMBL" id="BAAAOF010000002">
    <property type="protein sequence ID" value="GAA1917462.1"/>
    <property type="molecule type" value="Genomic_DNA"/>
</dbReference>
<comment type="similarity">
    <text evidence="1">Belongs to the ABC transporter superfamily.</text>
</comment>
<dbReference type="CDD" id="cd03224">
    <property type="entry name" value="ABC_TM1139_LivF_branched"/>
    <property type="match status" value="1"/>
</dbReference>
<evidence type="ECO:0000256" key="1">
    <source>
        <dbReference type="ARBA" id="ARBA00005417"/>
    </source>
</evidence>
<dbReference type="PANTHER" id="PTHR43820">
    <property type="entry name" value="HIGH-AFFINITY BRANCHED-CHAIN AMINO ACID TRANSPORT ATP-BINDING PROTEIN LIVF"/>
    <property type="match status" value="1"/>
</dbReference>
<proteinExistence type="inferred from homology"/>
<dbReference type="PANTHER" id="PTHR43820:SF4">
    <property type="entry name" value="HIGH-AFFINITY BRANCHED-CHAIN AMINO ACID TRANSPORT ATP-BINDING PROTEIN LIVF"/>
    <property type="match status" value="1"/>
</dbReference>
<dbReference type="RefSeq" id="WP_248145561.1">
    <property type="nucleotide sequence ID" value="NZ_BAAAOF010000002.1"/>
</dbReference>
<reference evidence="7 8" key="1">
    <citation type="journal article" date="2019" name="Int. J. Syst. Evol. Microbiol.">
        <title>The Global Catalogue of Microorganisms (GCM) 10K type strain sequencing project: providing services to taxonomists for standard genome sequencing and annotation.</title>
        <authorList>
            <consortium name="The Broad Institute Genomics Platform"/>
            <consortium name="The Broad Institute Genome Sequencing Center for Infectious Disease"/>
            <person name="Wu L."/>
            <person name="Ma J."/>
        </authorList>
    </citation>
    <scope>NUCLEOTIDE SEQUENCE [LARGE SCALE GENOMIC DNA]</scope>
    <source>
        <strain evidence="7 8">JCM 14900</strain>
    </source>
</reference>